<evidence type="ECO:0000256" key="2">
    <source>
        <dbReference type="ARBA" id="ARBA00022771"/>
    </source>
</evidence>
<dbReference type="Gene3D" id="2.60.120.920">
    <property type="match status" value="1"/>
</dbReference>
<dbReference type="GO" id="GO:0008270">
    <property type="term" value="F:zinc ion binding"/>
    <property type="evidence" value="ECO:0007669"/>
    <property type="project" value="UniProtKB-KW"/>
</dbReference>
<keyword evidence="7" id="KW-1185">Reference proteome</keyword>
<gene>
    <name evidence="8" type="primary">LOC114857536</name>
</gene>
<dbReference type="InterPro" id="IPR013083">
    <property type="entry name" value="Znf_RING/FYVE/PHD"/>
</dbReference>
<dbReference type="PROSITE" id="PS00518">
    <property type="entry name" value="ZF_RING_1"/>
    <property type="match status" value="1"/>
</dbReference>
<protein>
    <submittedName>
        <fullName evidence="8">E3 ubiquitin-protein ligase TRIM38-like</fullName>
    </submittedName>
</protein>
<dbReference type="InterPro" id="IPR027370">
    <property type="entry name" value="Znf-RING_euk"/>
</dbReference>
<dbReference type="KEGG" id="bspl:114857536"/>
<dbReference type="Proteomes" id="UP000515150">
    <property type="component" value="Chromosome 6"/>
</dbReference>
<dbReference type="Gene3D" id="3.30.40.10">
    <property type="entry name" value="Zinc/RING finger domain, C3HC4 (zinc finger)"/>
    <property type="match status" value="1"/>
</dbReference>
<dbReference type="Pfam" id="PF13445">
    <property type="entry name" value="zf-RING_UBOX"/>
    <property type="match status" value="1"/>
</dbReference>
<keyword evidence="1" id="KW-0479">Metal-binding</keyword>
<dbReference type="InterPro" id="IPR050143">
    <property type="entry name" value="TRIM/RBCC"/>
</dbReference>
<evidence type="ECO:0000259" key="6">
    <source>
        <dbReference type="PROSITE" id="PS50188"/>
    </source>
</evidence>
<evidence type="ECO:0000256" key="3">
    <source>
        <dbReference type="ARBA" id="ARBA00022833"/>
    </source>
</evidence>
<dbReference type="Pfam" id="PF25600">
    <property type="entry name" value="TRIM_CC"/>
    <property type="match status" value="1"/>
</dbReference>
<dbReference type="PROSITE" id="PS50089">
    <property type="entry name" value="ZF_RING_2"/>
    <property type="match status" value="1"/>
</dbReference>
<dbReference type="OrthoDB" id="6270329at2759"/>
<evidence type="ECO:0000313" key="7">
    <source>
        <dbReference type="Proteomes" id="UP000515150"/>
    </source>
</evidence>
<dbReference type="InterPro" id="IPR058030">
    <property type="entry name" value="TRIM8/14/16/25/29/45/65_CC"/>
</dbReference>
<keyword evidence="2 4" id="KW-0863">Zinc-finger</keyword>
<organism evidence="7 8">
    <name type="scientific">Betta splendens</name>
    <name type="common">Siamese fighting fish</name>
    <dbReference type="NCBI Taxonomy" id="158456"/>
    <lineage>
        <taxon>Eukaryota</taxon>
        <taxon>Metazoa</taxon>
        <taxon>Chordata</taxon>
        <taxon>Craniata</taxon>
        <taxon>Vertebrata</taxon>
        <taxon>Euteleostomi</taxon>
        <taxon>Actinopterygii</taxon>
        <taxon>Neopterygii</taxon>
        <taxon>Teleostei</taxon>
        <taxon>Neoteleostei</taxon>
        <taxon>Acanthomorphata</taxon>
        <taxon>Anabantaria</taxon>
        <taxon>Anabantiformes</taxon>
        <taxon>Anabantoidei</taxon>
        <taxon>Osphronemidae</taxon>
        <taxon>Betta</taxon>
    </lineage>
</organism>
<dbReference type="InterPro" id="IPR043136">
    <property type="entry name" value="B30.2/SPRY_sf"/>
</dbReference>
<dbReference type="Pfam" id="PF00622">
    <property type="entry name" value="SPRY"/>
    <property type="match status" value="1"/>
</dbReference>
<proteinExistence type="predicted"/>
<dbReference type="AlphaFoldDB" id="A0A6P7MUQ2"/>
<evidence type="ECO:0000259" key="5">
    <source>
        <dbReference type="PROSITE" id="PS50089"/>
    </source>
</evidence>
<keyword evidence="3" id="KW-0862">Zinc</keyword>
<feature type="domain" description="RING-type" evidence="5">
    <location>
        <begin position="15"/>
        <end position="55"/>
    </location>
</feature>
<name>A0A6P7MUQ2_BETSP</name>
<dbReference type="PRINTS" id="PR01407">
    <property type="entry name" value="BUTYPHLNCDUF"/>
</dbReference>
<dbReference type="SUPFAM" id="SSF49899">
    <property type="entry name" value="Concanavalin A-like lectins/glucanases"/>
    <property type="match status" value="1"/>
</dbReference>
<dbReference type="InterPro" id="IPR001841">
    <property type="entry name" value="Znf_RING"/>
</dbReference>
<dbReference type="SUPFAM" id="SSF57850">
    <property type="entry name" value="RING/U-box"/>
    <property type="match status" value="1"/>
</dbReference>
<evidence type="ECO:0000256" key="1">
    <source>
        <dbReference type="ARBA" id="ARBA00022723"/>
    </source>
</evidence>
<accession>A0A6P7MUQ2</accession>
<dbReference type="InterPro" id="IPR013320">
    <property type="entry name" value="ConA-like_dom_sf"/>
</dbReference>
<dbReference type="SMART" id="SM00449">
    <property type="entry name" value="SPRY"/>
    <property type="match status" value="1"/>
</dbReference>
<evidence type="ECO:0000256" key="4">
    <source>
        <dbReference type="PROSITE-ProRule" id="PRU00175"/>
    </source>
</evidence>
<feature type="domain" description="B30.2/SPRY" evidence="6">
    <location>
        <begin position="222"/>
        <end position="415"/>
    </location>
</feature>
<dbReference type="InterPro" id="IPR003877">
    <property type="entry name" value="SPRY_dom"/>
</dbReference>
<dbReference type="SMART" id="SM00184">
    <property type="entry name" value="RING"/>
    <property type="match status" value="1"/>
</dbReference>
<reference evidence="8" key="1">
    <citation type="submission" date="2025-08" db="UniProtKB">
        <authorList>
            <consortium name="RefSeq"/>
        </authorList>
    </citation>
    <scope>IDENTIFICATION</scope>
</reference>
<sequence length="416" mass="46906">MAAASCLLTEDQFLCSICLDVFTDPVTSPCGHNYCKSCITTYWNINVQCQCPVCKRIYHTRPELQVNTFISEMAAQFRQSAQHKAMLDHKTQDALKERTKGKKSELVKTDAEIQQMIKKRRVKIEEIRRSVELSNKAADREMEEGVQVFTALKETVERSQAELIKTITEKQRVKVNQGAVLIKQLEQEISALEKQTVPSVGTSPATRNWTGARFLPASYEGSVVRAVSQLEKELSDYMTRLFQDELRRVQKYAVNVTLDPDVVHPKRDKHADNRNICRCVLSKQGFSSGRFYFAVTTSSTFTVGVTTQLTDNSSEITLSPRNGYWTLSMQWKLIGPNKYFAAADQPVCLSLKSKPTKVGVFVDHEQGLVSFHDVTTAALIFCFTGCCFPGTVYPFFSPCDNNGMKIHTKDESCVLQ</sequence>
<dbReference type="InterPro" id="IPR017907">
    <property type="entry name" value="Znf_RING_CS"/>
</dbReference>
<dbReference type="PANTHER" id="PTHR24103">
    <property type="entry name" value="E3 UBIQUITIN-PROTEIN LIGASE TRIM"/>
    <property type="match status" value="1"/>
</dbReference>
<dbReference type="InterPro" id="IPR001870">
    <property type="entry name" value="B30.2/SPRY"/>
</dbReference>
<dbReference type="PROSITE" id="PS50188">
    <property type="entry name" value="B302_SPRY"/>
    <property type="match status" value="1"/>
</dbReference>
<dbReference type="GeneID" id="114857536"/>
<dbReference type="InParanoid" id="A0A6P7MUQ2"/>
<dbReference type="InterPro" id="IPR003879">
    <property type="entry name" value="Butyrophylin_SPRY"/>
</dbReference>
<evidence type="ECO:0000313" key="8">
    <source>
        <dbReference type="RefSeq" id="XP_029009945.1"/>
    </source>
</evidence>
<dbReference type="RefSeq" id="XP_029009945.1">
    <property type="nucleotide sequence ID" value="XM_029154112.3"/>
</dbReference>